<organism evidence="2">
    <name type="scientific">Rhizophora mucronata</name>
    <name type="common">Asiatic mangrove</name>
    <dbReference type="NCBI Taxonomy" id="61149"/>
    <lineage>
        <taxon>Eukaryota</taxon>
        <taxon>Viridiplantae</taxon>
        <taxon>Streptophyta</taxon>
        <taxon>Embryophyta</taxon>
        <taxon>Tracheophyta</taxon>
        <taxon>Spermatophyta</taxon>
        <taxon>Magnoliopsida</taxon>
        <taxon>eudicotyledons</taxon>
        <taxon>Gunneridae</taxon>
        <taxon>Pentapetalae</taxon>
        <taxon>rosids</taxon>
        <taxon>fabids</taxon>
        <taxon>Malpighiales</taxon>
        <taxon>Rhizophoraceae</taxon>
        <taxon>Rhizophora</taxon>
    </lineage>
</organism>
<proteinExistence type="predicted"/>
<dbReference type="AlphaFoldDB" id="A0A2P2K117"/>
<feature type="transmembrane region" description="Helical" evidence="1">
    <location>
        <begin position="151"/>
        <end position="172"/>
    </location>
</feature>
<evidence type="ECO:0000313" key="2">
    <source>
        <dbReference type="EMBL" id="MBW99405.1"/>
    </source>
</evidence>
<keyword evidence="1" id="KW-1133">Transmembrane helix</keyword>
<dbReference type="EMBL" id="GGEC01018922">
    <property type="protein sequence ID" value="MBW99405.1"/>
    <property type="molecule type" value="Transcribed_RNA"/>
</dbReference>
<feature type="transmembrane region" description="Helical" evidence="1">
    <location>
        <begin position="125"/>
        <end position="145"/>
    </location>
</feature>
<evidence type="ECO:0000256" key="1">
    <source>
        <dbReference type="SAM" id="Phobius"/>
    </source>
</evidence>
<keyword evidence="1" id="KW-0472">Membrane</keyword>
<keyword evidence="1" id="KW-0812">Transmembrane</keyword>
<keyword evidence="2" id="KW-0238">DNA-binding</keyword>
<protein>
    <submittedName>
        <fullName evidence="2">Homeobox protein knotted-1-like 3 isoform X2</fullName>
    </submittedName>
</protein>
<reference evidence="2" key="1">
    <citation type="submission" date="2018-02" db="EMBL/GenBank/DDBJ databases">
        <title>Rhizophora mucronata_Transcriptome.</title>
        <authorList>
            <person name="Meera S.P."/>
            <person name="Sreeshan A."/>
            <person name="Augustine A."/>
        </authorList>
    </citation>
    <scope>NUCLEOTIDE SEQUENCE</scope>
    <source>
        <tissue evidence="2">Leaf</tissue>
    </source>
</reference>
<sequence length="224" mass="25648">MREMLTRDYHFHLFKKRSQEWITCQALQRLFKLPASHYCLHGMNTDMLLQLFFKGTQQQNIVCHELVKFFVVRHLTIPKHGVLSHHILRLRQLRVDPRQLVHRRGYPQARHVRRQQLLVQRMPQYIRLAFSSLPILPAPSAAATAVAVQELLLATTTVVVITVTLMNIIVTASDGGVVQPSRAGGGRLVNLKGHLVSKMILKSHEFSDKRSSTTTTTTSYDRKL</sequence>
<dbReference type="GO" id="GO:0003677">
    <property type="term" value="F:DNA binding"/>
    <property type="evidence" value="ECO:0007669"/>
    <property type="project" value="UniProtKB-KW"/>
</dbReference>
<name>A0A2P2K117_RHIMU</name>
<accession>A0A2P2K117</accession>
<keyword evidence="2" id="KW-0371">Homeobox</keyword>